<comment type="caution">
    <text evidence="3">The sequence shown here is derived from an EMBL/GenBank/DDBJ whole genome shotgun (WGS) entry which is preliminary data.</text>
</comment>
<evidence type="ECO:0000313" key="3">
    <source>
        <dbReference type="EMBL" id="KAL3084811.1"/>
    </source>
</evidence>
<dbReference type="EMBL" id="JBICBT010001070">
    <property type="protein sequence ID" value="KAL3084811.1"/>
    <property type="molecule type" value="Genomic_DNA"/>
</dbReference>
<sequence>MSKFIPLFLFLFSALLLIFLCPLTSAQGRPPPGKSGRPTQHGRVTTDGEEKDGTAEGGATDAESGEKEEPGLSQKLLNVLLNHLGSHLPKISTESVVNWVQETFGLDRQTSRNYVRKAQEIKRQRGDD</sequence>
<gene>
    <name evidence="3" type="ORF">niasHT_031696</name>
</gene>
<evidence type="ECO:0000256" key="1">
    <source>
        <dbReference type="SAM" id="MobiDB-lite"/>
    </source>
</evidence>
<reference evidence="3 4" key="1">
    <citation type="submission" date="2024-10" db="EMBL/GenBank/DDBJ databases">
        <authorList>
            <person name="Kim D."/>
        </authorList>
    </citation>
    <scope>NUCLEOTIDE SEQUENCE [LARGE SCALE GENOMIC DNA]</scope>
    <source>
        <strain evidence="3">BH-2024</strain>
    </source>
</reference>
<accession>A0ABD2IZW2</accession>
<feature type="compositionally biased region" description="Basic and acidic residues" evidence="1">
    <location>
        <begin position="44"/>
        <end position="54"/>
    </location>
</feature>
<proteinExistence type="predicted"/>
<protein>
    <submittedName>
        <fullName evidence="3">Uncharacterized protein</fullName>
    </submittedName>
</protein>
<feature type="region of interest" description="Disordered" evidence="1">
    <location>
        <begin position="27"/>
        <end position="71"/>
    </location>
</feature>
<keyword evidence="4" id="KW-1185">Reference proteome</keyword>
<evidence type="ECO:0000313" key="4">
    <source>
        <dbReference type="Proteomes" id="UP001620626"/>
    </source>
</evidence>
<dbReference type="AlphaFoldDB" id="A0ABD2IZW2"/>
<organism evidence="3 4">
    <name type="scientific">Heterodera trifolii</name>
    <dbReference type="NCBI Taxonomy" id="157864"/>
    <lineage>
        <taxon>Eukaryota</taxon>
        <taxon>Metazoa</taxon>
        <taxon>Ecdysozoa</taxon>
        <taxon>Nematoda</taxon>
        <taxon>Chromadorea</taxon>
        <taxon>Rhabditida</taxon>
        <taxon>Tylenchina</taxon>
        <taxon>Tylenchomorpha</taxon>
        <taxon>Tylenchoidea</taxon>
        <taxon>Heteroderidae</taxon>
        <taxon>Heteroderinae</taxon>
        <taxon>Heterodera</taxon>
    </lineage>
</organism>
<name>A0ABD2IZW2_9BILA</name>
<evidence type="ECO:0000256" key="2">
    <source>
        <dbReference type="SAM" id="SignalP"/>
    </source>
</evidence>
<feature type="signal peptide" evidence="2">
    <location>
        <begin position="1"/>
        <end position="26"/>
    </location>
</feature>
<feature type="chain" id="PRO_5044741005" evidence="2">
    <location>
        <begin position="27"/>
        <end position="128"/>
    </location>
</feature>
<keyword evidence="2" id="KW-0732">Signal</keyword>
<dbReference type="Proteomes" id="UP001620626">
    <property type="component" value="Unassembled WGS sequence"/>
</dbReference>